<reference evidence="2 3" key="1">
    <citation type="submission" date="2016-06" db="EMBL/GenBank/DDBJ databases">
        <title>Comparative genomics of the ectomycorrhizal sister species Rhizopogon vinicolor and Rhizopogon vesiculosus (Basidiomycota: Boletales) reveals a divergence of the mating type B locus.</title>
        <authorList>
            <consortium name="DOE Joint Genome Institute"/>
            <person name="Mujic A.B."/>
            <person name="Kuo A."/>
            <person name="Tritt A."/>
            <person name="Lipzen A."/>
            <person name="Chen C."/>
            <person name="Johnson J."/>
            <person name="Sharma A."/>
            <person name="Barry K."/>
            <person name="Grigoriev I.V."/>
            <person name="Spatafora J.W."/>
        </authorList>
    </citation>
    <scope>NUCLEOTIDE SEQUENCE [LARGE SCALE GENOMIC DNA]</scope>
    <source>
        <strain evidence="2 3">AM-OR11-026</strain>
    </source>
</reference>
<accession>A0A1B7MDF4</accession>
<feature type="non-terminal residue" evidence="2">
    <location>
        <position position="1"/>
    </location>
</feature>
<proteinExistence type="predicted"/>
<dbReference type="Proteomes" id="UP000092154">
    <property type="component" value="Unassembled WGS sequence"/>
</dbReference>
<evidence type="ECO:0000256" key="1">
    <source>
        <dbReference type="SAM" id="MobiDB-lite"/>
    </source>
</evidence>
<evidence type="ECO:0000313" key="2">
    <source>
        <dbReference type="EMBL" id="OAX30632.1"/>
    </source>
</evidence>
<dbReference type="OrthoDB" id="2685032at2759"/>
<gene>
    <name evidence="2" type="ORF">K503DRAFT_788331</name>
</gene>
<evidence type="ECO:0000313" key="3">
    <source>
        <dbReference type="Proteomes" id="UP000092154"/>
    </source>
</evidence>
<dbReference type="InParanoid" id="A0A1B7MDF4"/>
<keyword evidence="3" id="KW-1185">Reference proteome</keyword>
<name>A0A1B7MDF4_9AGAM</name>
<dbReference type="EMBL" id="KV450157">
    <property type="protein sequence ID" value="OAX30632.1"/>
    <property type="molecule type" value="Genomic_DNA"/>
</dbReference>
<sequence>LGPLGKTTPTAPMDTHDEAQPSPMARVPEKKRGRPQGHKKPAKTITSDTDVTVDADSKPKKPTITYYLTMYLNAQMQKAEKQRKSINKFLALSPELEFDIIKAQVLEKISESLKPKTIAFEHYSINKLYPCILGGYMR</sequence>
<organism evidence="2 3">
    <name type="scientific">Rhizopogon vinicolor AM-OR11-026</name>
    <dbReference type="NCBI Taxonomy" id="1314800"/>
    <lineage>
        <taxon>Eukaryota</taxon>
        <taxon>Fungi</taxon>
        <taxon>Dikarya</taxon>
        <taxon>Basidiomycota</taxon>
        <taxon>Agaricomycotina</taxon>
        <taxon>Agaricomycetes</taxon>
        <taxon>Agaricomycetidae</taxon>
        <taxon>Boletales</taxon>
        <taxon>Suillineae</taxon>
        <taxon>Rhizopogonaceae</taxon>
        <taxon>Rhizopogon</taxon>
    </lineage>
</organism>
<protein>
    <submittedName>
        <fullName evidence="2">Uncharacterized protein</fullName>
    </submittedName>
</protein>
<dbReference type="AlphaFoldDB" id="A0A1B7MDF4"/>
<feature type="compositionally biased region" description="Low complexity" evidence="1">
    <location>
        <begin position="44"/>
        <end position="54"/>
    </location>
</feature>
<feature type="region of interest" description="Disordered" evidence="1">
    <location>
        <begin position="1"/>
        <end position="59"/>
    </location>
</feature>
<feature type="compositionally biased region" description="Basic residues" evidence="1">
    <location>
        <begin position="29"/>
        <end position="42"/>
    </location>
</feature>